<name>A0A426XJ67_ENSVE</name>
<evidence type="ECO:0000313" key="2">
    <source>
        <dbReference type="Proteomes" id="UP000287651"/>
    </source>
</evidence>
<proteinExistence type="predicted"/>
<feature type="non-terminal residue" evidence="1">
    <location>
        <position position="50"/>
    </location>
</feature>
<sequence>MDELPVSGGSTGTAQVFGWLNCPGWGLVLTQRRSIVDAGVPQEGGLGSGH</sequence>
<organism evidence="1 2">
    <name type="scientific">Ensete ventricosum</name>
    <name type="common">Abyssinian banana</name>
    <name type="synonym">Musa ensete</name>
    <dbReference type="NCBI Taxonomy" id="4639"/>
    <lineage>
        <taxon>Eukaryota</taxon>
        <taxon>Viridiplantae</taxon>
        <taxon>Streptophyta</taxon>
        <taxon>Embryophyta</taxon>
        <taxon>Tracheophyta</taxon>
        <taxon>Spermatophyta</taxon>
        <taxon>Magnoliopsida</taxon>
        <taxon>Liliopsida</taxon>
        <taxon>Zingiberales</taxon>
        <taxon>Musaceae</taxon>
        <taxon>Ensete</taxon>
    </lineage>
</organism>
<dbReference type="Proteomes" id="UP000287651">
    <property type="component" value="Unassembled WGS sequence"/>
</dbReference>
<dbReference type="EMBL" id="AMZH03020128">
    <property type="protein sequence ID" value="RRT39494.1"/>
    <property type="molecule type" value="Genomic_DNA"/>
</dbReference>
<gene>
    <name evidence="1" type="ORF">B296_00003991</name>
</gene>
<dbReference type="AlphaFoldDB" id="A0A426XJ67"/>
<reference evidence="1 2" key="1">
    <citation type="journal article" date="2014" name="Agronomy (Basel)">
        <title>A Draft Genome Sequence for Ensete ventricosum, the Drought-Tolerant Tree Against Hunger.</title>
        <authorList>
            <person name="Harrison J."/>
            <person name="Moore K.A."/>
            <person name="Paszkiewicz K."/>
            <person name="Jones T."/>
            <person name="Grant M."/>
            <person name="Ambacheew D."/>
            <person name="Muzemil S."/>
            <person name="Studholme D.J."/>
        </authorList>
    </citation>
    <scope>NUCLEOTIDE SEQUENCE [LARGE SCALE GENOMIC DNA]</scope>
</reference>
<accession>A0A426XJ67</accession>
<comment type="caution">
    <text evidence="1">The sequence shown here is derived from an EMBL/GenBank/DDBJ whole genome shotgun (WGS) entry which is preliminary data.</text>
</comment>
<evidence type="ECO:0000313" key="1">
    <source>
        <dbReference type="EMBL" id="RRT39494.1"/>
    </source>
</evidence>
<protein>
    <submittedName>
        <fullName evidence="1">Uncharacterized protein</fullName>
    </submittedName>
</protein>